<comment type="similarity">
    <text evidence="1">Belongs to the argonaute family. Long pAgo subfamily.</text>
</comment>
<dbReference type="SUPFAM" id="SSF53098">
    <property type="entry name" value="Ribonuclease H-like"/>
    <property type="match status" value="1"/>
</dbReference>
<evidence type="ECO:0000256" key="1">
    <source>
        <dbReference type="ARBA" id="ARBA00035012"/>
    </source>
</evidence>
<evidence type="ECO:0000259" key="3">
    <source>
        <dbReference type="PROSITE" id="PS50822"/>
    </source>
</evidence>
<dbReference type="Pfam" id="PF02171">
    <property type="entry name" value="Piwi"/>
    <property type="match status" value="1"/>
</dbReference>
<comment type="caution">
    <text evidence="4">The sequence shown here is derived from an EMBL/GenBank/DDBJ whole genome shotgun (WGS) entry which is preliminary data.</text>
</comment>
<dbReference type="EMBL" id="JBHTKM010000063">
    <property type="protein sequence ID" value="MFD1015776.1"/>
    <property type="molecule type" value="Genomic_DNA"/>
</dbReference>
<protein>
    <recommendedName>
        <fullName evidence="2">Protein argonaute</fullName>
    </recommendedName>
</protein>
<dbReference type="InterPro" id="IPR036397">
    <property type="entry name" value="RNaseH_sf"/>
</dbReference>
<dbReference type="Gene3D" id="3.40.50.2300">
    <property type="match status" value="1"/>
</dbReference>
<dbReference type="Gene3D" id="3.30.420.10">
    <property type="entry name" value="Ribonuclease H-like superfamily/Ribonuclease H"/>
    <property type="match status" value="1"/>
</dbReference>
<evidence type="ECO:0000256" key="2">
    <source>
        <dbReference type="ARBA" id="ARBA00035032"/>
    </source>
</evidence>
<keyword evidence="5" id="KW-1185">Reference proteome</keyword>
<gene>
    <name evidence="4" type="ORF">ACFQ13_07605</name>
</gene>
<dbReference type="PROSITE" id="PS50822">
    <property type="entry name" value="PIWI"/>
    <property type="match status" value="1"/>
</dbReference>
<reference evidence="5" key="1">
    <citation type="journal article" date="2019" name="Int. J. Syst. Evol. Microbiol.">
        <title>The Global Catalogue of Microorganisms (GCM) 10K type strain sequencing project: providing services to taxonomists for standard genome sequencing and annotation.</title>
        <authorList>
            <consortium name="The Broad Institute Genomics Platform"/>
            <consortium name="The Broad Institute Genome Sequencing Center for Infectious Disease"/>
            <person name="Wu L."/>
            <person name="Ma J."/>
        </authorList>
    </citation>
    <scope>NUCLEOTIDE SEQUENCE [LARGE SCALE GENOMIC DNA]</scope>
    <source>
        <strain evidence="5">CCUG 56098</strain>
    </source>
</reference>
<feature type="domain" description="Piwi" evidence="3">
    <location>
        <begin position="391"/>
        <end position="690"/>
    </location>
</feature>
<dbReference type="Proteomes" id="UP001597086">
    <property type="component" value="Unassembled WGS sequence"/>
</dbReference>
<sequence>MEHLKTNILNFKWPNSAPTIFLSLEETEGSHPIHKSKFSRQIKEAFPDTDLSQTDQIYTTFTNQIANAPSIKINLVDGRELRIYKQYLKHQLRSYFQSKDYIVVKNFVGDVQVWMPSKKGNTADNNLYYKFSFKIQFAKLTDLPELIVSYDGTSKVLTTSVKDIEDTELIRRCVYGQKTINYQMNLDTEEKEEFYNTIEFDKAFPIFSLPLARALNIPNEDPVRPTNKYQKYVALINNFASNYLFTDEFKAIFPFKNDAFIDVPRNRINHIDPQLGLLEFGKDQYGNKKTHLVPKLAMNNLNPYKRPNNQNIKFFFVYHSSHKEAIKTFYNNLKFGVTSQKKYFKGIEDYVNIKATTSKEHFIEFTNQSDPIPEITEQLEKLSFDHDNVRYAAFYLSPFDKFTPNPEDRDIYVQIKELFLNEGIVTQVVDYHKMVENIENQYNFQFSLQNMALAIHAKLGGAPWKLAVTDKKELVIGVGAFTNQGENRRYIASAFSFQNNGLFRKFEYFDQTETDLLAGSICKAIRDFTSVAEADKVVIHFYKEMSYEELKPIIRGMHTLGLKIPLYILNINKTEAEDIIAYDLNWNKKLMPLSGTYIRISENQFLLFNNARYPANSQRYTDTDGYPFPIKIKVSSPDDDAFEDANVALELLTQVYQFSRLYWKSLRQQNVPITIKYPEMVAQIAPRFNNGVPEDAKNKLWFL</sequence>
<evidence type="ECO:0000313" key="5">
    <source>
        <dbReference type="Proteomes" id="UP001597086"/>
    </source>
</evidence>
<dbReference type="SMART" id="SM00950">
    <property type="entry name" value="Piwi"/>
    <property type="match status" value="1"/>
</dbReference>
<evidence type="ECO:0000313" key="4">
    <source>
        <dbReference type="EMBL" id="MFD1015776.1"/>
    </source>
</evidence>
<dbReference type="InterPro" id="IPR012337">
    <property type="entry name" value="RNaseH-like_sf"/>
</dbReference>
<accession>A0ABW3KQG0</accession>
<dbReference type="RefSeq" id="WP_386115852.1">
    <property type="nucleotide sequence ID" value="NZ_JBHTKM010000063.1"/>
</dbReference>
<organism evidence="4 5">
    <name type="scientific">Winogradskyella rapida</name>
    <dbReference type="NCBI Taxonomy" id="549701"/>
    <lineage>
        <taxon>Bacteria</taxon>
        <taxon>Pseudomonadati</taxon>
        <taxon>Bacteroidota</taxon>
        <taxon>Flavobacteriia</taxon>
        <taxon>Flavobacteriales</taxon>
        <taxon>Flavobacteriaceae</taxon>
        <taxon>Winogradskyella</taxon>
    </lineage>
</organism>
<name>A0ABW3KQG0_9FLAO</name>
<dbReference type="InterPro" id="IPR003165">
    <property type="entry name" value="Piwi"/>
</dbReference>
<proteinExistence type="inferred from homology"/>